<dbReference type="Proteomes" id="UP000237271">
    <property type="component" value="Unassembled WGS sequence"/>
</dbReference>
<keyword evidence="3" id="KW-1185">Reference proteome</keyword>
<reference evidence="2 3" key="1">
    <citation type="journal article" date="2017" name="Genome Biol. Evol.">
        <title>Phytophthora megakarya and P. palmivora, closely related causal agents of cacao black pod rot, underwent increases in genome sizes and gene numbers by different mechanisms.</title>
        <authorList>
            <person name="Ali S.S."/>
            <person name="Shao J."/>
            <person name="Lary D.J."/>
            <person name="Kronmiller B."/>
            <person name="Shen D."/>
            <person name="Strem M.D."/>
            <person name="Amoako-Attah I."/>
            <person name="Akrofi A.Y."/>
            <person name="Begoude B.A."/>
            <person name="Ten Hoopen G.M."/>
            <person name="Coulibaly K."/>
            <person name="Kebe B.I."/>
            <person name="Melnick R.L."/>
            <person name="Guiltinan M.J."/>
            <person name="Tyler B.M."/>
            <person name="Meinhardt L.W."/>
            <person name="Bailey B.A."/>
        </authorList>
    </citation>
    <scope>NUCLEOTIDE SEQUENCE [LARGE SCALE GENOMIC DNA]</scope>
    <source>
        <strain evidence="3">sbr112.9</strain>
    </source>
</reference>
<dbReference type="EMBL" id="NCKW01001896">
    <property type="protein sequence ID" value="POM78822.1"/>
    <property type="molecule type" value="Genomic_DNA"/>
</dbReference>
<dbReference type="OrthoDB" id="141561at2759"/>
<feature type="region of interest" description="Disordered" evidence="1">
    <location>
        <begin position="24"/>
        <end position="47"/>
    </location>
</feature>
<feature type="region of interest" description="Disordered" evidence="1">
    <location>
        <begin position="83"/>
        <end position="106"/>
    </location>
</feature>
<organism evidence="2 3">
    <name type="scientific">Phytophthora palmivora</name>
    <dbReference type="NCBI Taxonomy" id="4796"/>
    <lineage>
        <taxon>Eukaryota</taxon>
        <taxon>Sar</taxon>
        <taxon>Stramenopiles</taxon>
        <taxon>Oomycota</taxon>
        <taxon>Peronosporomycetes</taxon>
        <taxon>Peronosporales</taxon>
        <taxon>Peronosporaceae</taxon>
        <taxon>Phytophthora</taxon>
    </lineage>
</organism>
<feature type="compositionally biased region" description="Polar residues" evidence="1">
    <location>
        <begin position="26"/>
        <end position="37"/>
    </location>
</feature>
<accession>A0A2P4YLZ4</accession>
<evidence type="ECO:0000313" key="3">
    <source>
        <dbReference type="Proteomes" id="UP000237271"/>
    </source>
</evidence>
<proteinExistence type="predicted"/>
<evidence type="ECO:0000256" key="1">
    <source>
        <dbReference type="SAM" id="MobiDB-lite"/>
    </source>
</evidence>
<feature type="compositionally biased region" description="Basic and acidic residues" evidence="1">
    <location>
        <begin position="38"/>
        <end position="47"/>
    </location>
</feature>
<sequence length="106" mass="12122">MSSLDHGSRDLAMELLLSPRRKTRTFESSLTRSLQAESEQKDDQVAKKAEVLNSKQAALRAQLEEQQKALVEQYQLMREAAETVGHQGRQIEDLKEEVLSPREQSR</sequence>
<dbReference type="AlphaFoldDB" id="A0A2P4YLZ4"/>
<feature type="compositionally biased region" description="Basic and acidic residues" evidence="1">
    <location>
        <begin position="89"/>
        <end position="106"/>
    </location>
</feature>
<protein>
    <submittedName>
        <fullName evidence="2">Uncharacterized protein</fullName>
    </submittedName>
</protein>
<gene>
    <name evidence="2" type="ORF">PHPALM_3600</name>
</gene>
<name>A0A2P4YLZ4_9STRA</name>
<comment type="caution">
    <text evidence="2">The sequence shown here is derived from an EMBL/GenBank/DDBJ whole genome shotgun (WGS) entry which is preliminary data.</text>
</comment>
<evidence type="ECO:0000313" key="2">
    <source>
        <dbReference type="EMBL" id="POM78822.1"/>
    </source>
</evidence>